<dbReference type="Proteomes" id="UP000274346">
    <property type="component" value="Chromosome"/>
</dbReference>
<dbReference type="InterPro" id="IPR018060">
    <property type="entry name" value="HTH_AraC"/>
</dbReference>
<feature type="domain" description="HTH araC/xylS-type" evidence="4">
    <location>
        <begin position="190"/>
        <end position="288"/>
    </location>
</feature>
<evidence type="ECO:0000259" key="4">
    <source>
        <dbReference type="PROSITE" id="PS01124"/>
    </source>
</evidence>
<evidence type="ECO:0000313" key="5">
    <source>
        <dbReference type="EMBL" id="VDR29952.1"/>
    </source>
</evidence>
<dbReference type="PRINTS" id="PR00032">
    <property type="entry name" value="HTHARAC"/>
</dbReference>
<organism evidence="5 6">
    <name type="scientific">Raoultella terrigena</name>
    <name type="common">Klebsiella terrigena</name>
    <dbReference type="NCBI Taxonomy" id="577"/>
    <lineage>
        <taxon>Bacteria</taxon>
        <taxon>Pseudomonadati</taxon>
        <taxon>Pseudomonadota</taxon>
        <taxon>Gammaproteobacteria</taxon>
        <taxon>Enterobacterales</taxon>
        <taxon>Enterobacteriaceae</taxon>
        <taxon>Klebsiella/Raoultella group</taxon>
        <taxon>Raoultella</taxon>
    </lineage>
</organism>
<dbReference type="InterPro" id="IPR009057">
    <property type="entry name" value="Homeodomain-like_sf"/>
</dbReference>
<dbReference type="PROSITE" id="PS01124">
    <property type="entry name" value="HTH_ARAC_FAMILY_2"/>
    <property type="match status" value="1"/>
</dbReference>
<dbReference type="GO" id="GO:0003700">
    <property type="term" value="F:DNA-binding transcription factor activity"/>
    <property type="evidence" value="ECO:0007669"/>
    <property type="project" value="InterPro"/>
</dbReference>
<evidence type="ECO:0000313" key="6">
    <source>
        <dbReference type="Proteomes" id="UP000274346"/>
    </source>
</evidence>
<dbReference type="Gene3D" id="1.10.10.60">
    <property type="entry name" value="Homeodomain-like"/>
    <property type="match status" value="1"/>
</dbReference>
<sequence length="290" mass="32594">MQAANSVPVFKLYGEERDWPTPDLLHCESILQRSSLYEWHIRMHQHAELVQLLYLHKGSAEIEIEGVDHRDDGSLHSGGTGAVRSRISLFTGHPGIRALAGAGRCSAVLKTSLVASSMCLASRSACRSGAPEATFGHWFTALREEYCEELDAREMMLHSLLGALLVWLNRRCLPAPVAADRAERKRSAMRHFSRLIESHYPRTSPAGGVCQAGGYIATHLNYLCREFHGRSALEVLHHRLMLEARRNLQYTGMTIAQLSDYLGFSDSTYFSRFFRRYSGVSPKAFRNSIK</sequence>
<accession>A0A3P8L2F5</accession>
<reference evidence="5 6" key="1">
    <citation type="submission" date="2018-12" db="EMBL/GenBank/DDBJ databases">
        <authorList>
            <consortium name="Pathogen Informatics"/>
        </authorList>
    </citation>
    <scope>NUCLEOTIDE SEQUENCE [LARGE SCALE GENOMIC DNA]</scope>
    <source>
        <strain evidence="5 6">NCTC13098</strain>
    </source>
</reference>
<dbReference type="KEGG" id="rtg:NCTC13098_06381"/>
<dbReference type="InterPro" id="IPR020449">
    <property type="entry name" value="Tscrpt_reg_AraC-type_HTH"/>
</dbReference>
<evidence type="ECO:0000256" key="2">
    <source>
        <dbReference type="ARBA" id="ARBA00023125"/>
    </source>
</evidence>
<keyword evidence="2" id="KW-0238">DNA-binding</keyword>
<dbReference type="Pfam" id="PF12833">
    <property type="entry name" value="HTH_18"/>
    <property type="match status" value="1"/>
</dbReference>
<keyword evidence="1" id="KW-0805">Transcription regulation</keyword>
<dbReference type="AlphaFoldDB" id="A0A3P8L2F5"/>
<keyword evidence="3" id="KW-0804">Transcription</keyword>
<proteinExistence type="predicted"/>
<gene>
    <name evidence="5" type="primary">btr_5</name>
    <name evidence="5" type="ORF">NCTC13098_06381</name>
</gene>
<dbReference type="SMART" id="SM00342">
    <property type="entry name" value="HTH_ARAC"/>
    <property type="match status" value="1"/>
</dbReference>
<evidence type="ECO:0000256" key="3">
    <source>
        <dbReference type="ARBA" id="ARBA00023163"/>
    </source>
</evidence>
<evidence type="ECO:0000256" key="1">
    <source>
        <dbReference type="ARBA" id="ARBA00023015"/>
    </source>
</evidence>
<dbReference type="GO" id="GO:0043565">
    <property type="term" value="F:sequence-specific DNA binding"/>
    <property type="evidence" value="ECO:0007669"/>
    <property type="project" value="InterPro"/>
</dbReference>
<dbReference type="EMBL" id="LR131271">
    <property type="protein sequence ID" value="VDR29952.1"/>
    <property type="molecule type" value="Genomic_DNA"/>
</dbReference>
<protein>
    <submittedName>
        <fullName evidence="5">Bacillibactin transport regulator</fullName>
    </submittedName>
</protein>
<dbReference type="PANTHER" id="PTHR43280:SF32">
    <property type="entry name" value="TRANSCRIPTIONAL REGULATORY PROTEIN"/>
    <property type="match status" value="1"/>
</dbReference>
<dbReference type="SUPFAM" id="SSF46689">
    <property type="entry name" value="Homeodomain-like"/>
    <property type="match status" value="1"/>
</dbReference>
<dbReference type="PANTHER" id="PTHR43280">
    <property type="entry name" value="ARAC-FAMILY TRANSCRIPTIONAL REGULATOR"/>
    <property type="match status" value="1"/>
</dbReference>
<name>A0A3P8L2F5_RAOTE</name>